<evidence type="ECO:0000259" key="5">
    <source>
        <dbReference type="PROSITE" id="PS50931"/>
    </source>
</evidence>
<keyword evidence="2" id="KW-0805">Transcription regulation</keyword>
<reference evidence="6 7" key="1">
    <citation type="submission" date="2024-10" db="EMBL/GenBank/DDBJ databases">
        <title>The Natural Products Discovery Center: Release of the First 8490 Sequenced Strains for Exploring Actinobacteria Biosynthetic Diversity.</title>
        <authorList>
            <person name="Kalkreuter E."/>
            <person name="Kautsar S.A."/>
            <person name="Yang D."/>
            <person name="Bader C.D."/>
            <person name="Teijaro C.N."/>
            <person name="Fluegel L."/>
            <person name="Davis C.M."/>
            <person name="Simpson J.R."/>
            <person name="Lauterbach L."/>
            <person name="Steele A.D."/>
            <person name="Gui C."/>
            <person name="Meng S."/>
            <person name="Li G."/>
            <person name="Viehrig K."/>
            <person name="Ye F."/>
            <person name="Su P."/>
            <person name="Kiefer A.F."/>
            <person name="Nichols A."/>
            <person name="Cepeda A.J."/>
            <person name="Yan W."/>
            <person name="Fan B."/>
            <person name="Jiang Y."/>
            <person name="Adhikari A."/>
            <person name="Zheng C.-J."/>
            <person name="Schuster L."/>
            <person name="Cowan T.M."/>
            <person name="Smanski M.J."/>
            <person name="Chevrette M.G."/>
            <person name="De Carvalho L.P.S."/>
            <person name="Shen B."/>
        </authorList>
    </citation>
    <scope>NUCLEOTIDE SEQUENCE [LARGE SCALE GENOMIC DNA]</scope>
    <source>
        <strain evidence="6 7">NPDC020295</strain>
    </source>
</reference>
<dbReference type="EMBL" id="JBIRWM010000018">
    <property type="protein sequence ID" value="MFI2160285.1"/>
    <property type="molecule type" value="Genomic_DNA"/>
</dbReference>
<name>A0ABW7VIH0_STROI</name>
<organism evidence="6 7">
    <name type="scientific">Streptomyces olivaceoviridis</name>
    <name type="common">Streptomyces corchorusii</name>
    <dbReference type="NCBI Taxonomy" id="1921"/>
    <lineage>
        <taxon>Bacteria</taxon>
        <taxon>Bacillati</taxon>
        <taxon>Actinomycetota</taxon>
        <taxon>Actinomycetes</taxon>
        <taxon>Kitasatosporales</taxon>
        <taxon>Streptomycetaceae</taxon>
        <taxon>Streptomyces</taxon>
    </lineage>
</organism>
<protein>
    <submittedName>
        <fullName evidence="6">LysR family transcriptional regulator</fullName>
    </submittedName>
</protein>
<evidence type="ECO:0000313" key="7">
    <source>
        <dbReference type="Proteomes" id="UP001611397"/>
    </source>
</evidence>
<comment type="caution">
    <text evidence="6">The sequence shown here is derived from an EMBL/GenBank/DDBJ whole genome shotgun (WGS) entry which is preliminary data.</text>
</comment>
<dbReference type="PANTHER" id="PTHR30346:SF28">
    <property type="entry name" value="HTH-TYPE TRANSCRIPTIONAL REGULATOR CYNR"/>
    <property type="match status" value="1"/>
</dbReference>
<comment type="similarity">
    <text evidence="1">Belongs to the LysR transcriptional regulatory family.</text>
</comment>
<feature type="domain" description="HTH lysR-type" evidence="5">
    <location>
        <begin position="117"/>
        <end position="173"/>
    </location>
</feature>
<evidence type="ECO:0000256" key="2">
    <source>
        <dbReference type="ARBA" id="ARBA00023015"/>
    </source>
</evidence>
<dbReference type="InterPro" id="IPR036388">
    <property type="entry name" value="WH-like_DNA-bd_sf"/>
</dbReference>
<proteinExistence type="inferred from homology"/>
<dbReference type="PRINTS" id="PR00039">
    <property type="entry name" value="HTHLYSR"/>
</dbReference>
<evidence type="ECO:0000256" key="1">
    <source>
        <dbReference type="ARBA" id="ARBA00009437"/>
    </source>
</evidence>
<dbReference type="InterPro" id="IPR036390">
    <property type="entry name" value="WH_DNA-bd_sf"/>
</dbReference>
<dbReference type="Pfam" id="PF00126">
    <property type="entry name" value="HTH_1"/>
    <property type="match status" value="1"/>
</dbReference>
<dbReference type="PROSITE" id="PS50931">
    <property type="entry name" value="HTH_LYSR"/>
    <property type="match status" value="1"/>
</dbReference>
<dbReference type="PANTHER" id="PTHR30346">
    <property type="entry name" value="TRANSCRIPTIONAL DUAL REGULATOR HCAR-RELATED"/>
    <property type="match status" value="1"/>
</dbReference>
<keyword evidence="7" id="KW-1185">Reference proteome</keyword>
<dbReference type="SUPFAM" id="SSF46785">
    <property type="entry name" value="Winged helix' DNA-binding domain"/>
    <property type="match status" value="1"/>
</dbReference>
<dbReference type="InterPro" id="IPR000847">
    <property type="entry name" value="LysR_HTH_N"/>
</dbReference>
<dbReference type="Proteomes" id="UP001611397">
    <property type="component" value="Unassembled WGS sequence"/>
</dbReference>
<gene>
    <name evidence="6" type="ORF">ACH49L_32120</name>
</gene>
<accession>A0ABW7VIH0</accession>
<evidence type="ECO:0000256" key="3">
    <source>
        <dbReference type="ARBA" id="ARBA00023125"/>
    </source>
</evidence>
<keyword evidence="4" id="KW-0804">Transcription</keyword>
<keyword evidence="3" id="KW-0238">DNA-binding</keyword>
<sequence length="194" mass="20780">MQGLYLVVRDLEAARAEPAEHGVHVGEIRHKAPLDTWQGCFEPGVDPERRDYASFAEFSDLTATCGRRRSAVFVPREVGAASSGLLASLTFRSFPLSDPAVRTGAFAADHQESCMATSRALECLVAWVDEGSVTKAAGVLHMSQPALSHQIAALEKELGTPVVERLSRGIRVTAAGRAVAEEARVALAGASRRR</sequence>
<dbReference type="Gene3D" id="1.10.10.10">
    <property type="entry name" value="Winged helix-like DNA-binding domain superfamily/Winged helix DNA-binding domain"/>
    <property type="match status" value="1"/>
</dbReference>
<dbReference type="RefSeq" id="WP_244218493.1">
    <property type="nucleotide sequence ID" value="NZ_JBIRUT010000008.1"/>
</dbReference>
<evidence type="ECO:0000313" key="6">
    <source>
        <dbReference type="EMBL" id="MFI2160285.1"/>
    </source>
</evidence>
<evidence type="ECO:0000256" key="4">
    <source>
        <dbReference type="ARBA" id="ARBA00023163"/>
    </source>
</evidence>